<organism evidence="2 3">
    <name type="scientific">Mycena pura</name>
    <dbReference type="NCBI Taxonomy" id="153505"/>
    <lineage>
        <taxon>Eukaryota</taxon>
        <taxon>Fungi</taxon>
        <taxon>Dikarya</taxon>
        <taxon>Basidiomycota</taxon>
        <taxon>Agaricomycotina</taxon>
        <taxon>Agaricomycetes</taxon>
        <taxon>Agaricomycetidae</taxon>
        <taxon>Agaricales</taxon>
        <taxon>Marasmiineae</taxon>
        <taxon>Mycenaceae</taxon>
        <taxon>Mycena</taxon>
    </lineage>
</organism>
<proteinExistence type="predicted"/>
<dbReference type="EMBL" id="JARJCW010000134">
    <property type="protein sequence ID" value="KAJ7191326.1"/>
    <property type="molecule type" value="Genomic_DNA"/>
</dbReference>
<keyword evidence="3" id="KW-1185">Reference proteome</keyword>
<sequence length="322" mass="35125">MPKTNARPPRAIRVVIASHRSPPATRAVIGAQRTHPRPASTHPLPAALHPPSSFPACRVLPTARTLLASPTAHKPHVHAARRALHAQVAQKPLAVARCTLPAARCMRRPRTTRRICLVQVPPPATRRPLRARARYVPQGVVRTPTRPRRDQLWPQQVPETLRFGRVNRRPSPTTSWSPPATRRGSPPAARFPPPHRPARSSACPTLPGTRLARNSLPPGTVRCRPAIAAPVARCVLLATCYLLPAVTCRSPPHPLLAERRLPLVARRLLPVSSDTFPVPPRCCLLHALITQSPPRACASTRTYSLDARTLDSIRGGGSDRGN</sequence>
<comment type="caution">
    <text evidence="2">The sequence shown here is derived from an EMBL/GenBank/DDBJ whole genome shotgun (WGS) entry which is preliminary data.</text>
</comment>
<gene>
    <name evidence="2" type="ORF">GGX14DRAFT_579052</name>
</gene>
<feature type="compositionally biased region" description="Low complexity" evidence="1">
    <location>
        <begin position="169"/>
        <end position="188"/>
    </location>
</feature>
<reference evidence="2" key="1">
    <citation type="submission" date="2023-03" db="EMBL/GenBank/DDBJ databases">
        <title>Massive genome expansion in bonnet fungi (Mycena s.s.) driven by repeated elements and novel gene families across ecological guilds.</title>
        <authorList>
            <consortium name="Lawrence Berkeley National Laboratory"/>
            <person name="Harder C.B."/>
            <person name="Miyauchi S."/>
            <person name="Viragh M."/>
            <person name="Kuo A."/>
            <person name="Thoen E."/>
            <person name="Andreopoulos B."/>
            <person name="Lu D."/>
            <person name="Skrede I."/>
            <person name="Drula E."/>
            <person name="Henrissat B."/>
            <person name="Morin E."/>
            <person name="Kohler A."/>
            <person name="Barry K."/>
            <person name="LaButti K."/>
            <person name="Morin E."/>
            <person name="Salamov A."/>
            <person name="Lipzen A."/>
            <person name="Mereny Z."/>
            <person name="Hegedus B."/>
            <person name="Baldrian P."/>
            <person name="Stursova M."/>
            <person name="Weitz H."/>
            <person name="Taylor A."/>
            <person name="Grigoriev I.V."/>
            <person name="Nagy L.G."/>
            <person name="Martin F."/>
            <person name="Kauserud H."/>
        </authorList>
    </citation>
    <scope>NUCLEOTIDE SEQUENCE</scope>
    <source>
        <strain evidence="2">9144</strain>
    </source>
</reference>
<accession>A0AAD6XXB4</accession>
<evidence type="ECO:0000256" key="1">
    <source>
        <dbReference type="SAM" id="MobiDB-lite"/>
    </source>
</evidence>
<protein>
    <submittedName>
        <fullName evidence="2">Uncharacterized protein</fullName>
    </submittedName>
</protein>
<dbReference type="AlphaFoldDB" id="A0AAD6XXB4"/>
<evidence type="ECO:0000313" key="2">
    <source>
        <dbReference type="EMBL" id="KAJ7191326.1"/>
    </source>
</evidence>
<evidence type="ECO:0000313" key="3">
    <source>
        <dbReference type="Proteomes" id="UP001219525"/>
    </source>
</evidence>
<name>A0AAD6XXB4_9AGAR</name>
<feature type="region of interest" description="Disordered" evidence="1">
    <location>
        <begin position="161"/>
        <end position="211"/>
    </location>
</feature>
<dbReference type="Proteomes" id="UP001219525">
    <property type="component" value="Unassembled WGS sequence"/>
</dbReference>